<gene>
    <name evidence="3" type="ORF">SRB5_34850</name>
</gene>
<keyword evidence="2" id="KW-1133">Transmembrane helix</keyword>
<feature type="transmembrane region" description="Helical" evidence="2">
    <location>
        <begin position="91"/>
        <end position="112"/>
    </location>
</feature>
<comment type="caution">
    <text evidence="3">The sequence shown here is derived from an EMBL/GenBank/DDBJ whole genome shotgun (WGS) entry which is preliminary data.</text>
</comment>
<organism evidence="3 4">
    <name type="scientific">Streptomyces smaragdinus</name>
    <dbReference type="NCBI Taxonomy" id="2585196"/>
    <lineage>
        <taxon>Bacteria</taxon>
        <taxon>Bacillati</taxon>
        <taxon>Actinomycetota</taxon>
        <taxon>Actinomycetes</taxon>
        <taxon>Kitasatosporales</taxon>
        <taxon>Streptomycetaceae</taxon>
        <taxon>Streptomyces</taxon>
    </lineage>
</organism>
<dbReference type="AlphaFoldDB" id="A0A7K0CIM5"/>
<feature type="compositionally biased region" description="Basic and acidic residues" evidence="1">
    <location>
        <begin position="115"/>
        <end position="135"/>
    </location>
</feature>
<feature type="compositionally biased region" description="Pro residues" evidence="1">
    <location>
        <begin position="50"/>
        <end position="60"/>
    </location>
</feature>
<keyword evidence="4" id="KW-1185">Reference proteome</keyword>
<evidence type="ECO:0000313" key="3">
    <source>
        <dbReference type="EMBL" id="MQY13340.1"/>
    </source>
</evidence>
<feature type="compositionally biased region" description="Low complexity" evidence="1">
    <location>
        <begin position="61"/>
        <end position="70"/>
    </location>
</feature>
<proteinExistence type="predicted"/>
<dbReference type="Proteomes" id="UP000466345">
    <property type="component" value="Unassembled WGS sequence"/>
</dbReference>
<dbReference type="OrthoDB" id="3874183at2"/>
<accession>A0A7K0CIM5</accession>
<protein>
    <submittedName>
        <fullName evidence="3">Uncharacterized protein</fullName>
    </submittedName>
</protein>
<feature type="region of interest" description="Disordered" evidence="1">
    <location>
        <begin position="1"/>
        <end position="74"/>
    </location>
</feature>
<evidence type="ECO:0000256" key="1">
    <source>
        <dbReference type="SAM" id="MobiDB-lite"/>
    </source>
</evidence>
<feature type="region of interest" description="Disordered" evidence="1">
    <location>
        <begin position="114"/>
        <end position="153"/>
    </location>
</feature>
<sequence>MSTPQQPQDPRIPVPPATGAGTPPVPPRTVVPTVITPSDGPPVSGASIPPSVPQPPPPAYREPQPYQPAQGEPDWSAMADEYNASQKRRKWVLISLTAVAVLAIAAGAIFFLPGSDKDDEAKKDDPVTQEPKEDPTSGPEPTTSKSGKPAPAATMLGKDLFTAKTLPANGKTYDRLAVSHSDPCWKGTRNGLGPLLNKNKCRQVLTATYASGDHAVTVGVAVFDNAAEAAAVATNFTGQLRPLAKNGKPGHCADEKVPCAVTKAAHGLYVYTTIAGPTSGKAGDKDPDSVAAGNAVAAYALSRLLAME</sequence>
<evidence type="ECO:0000256" key="2">
    <source>
        <dbReference type="SAM" id="Phobius"/>
    </source>
</evidence>
<dbReference type="RefSeq" id="WP_153453014.1">
    <property type="nucleotide sequence ID" value="NZ_WEGJ01000012.1"/>
</dbReference>
<evidence type="ECO:0000313" key="4">
    <source>
        <dbReference type="Proteomes" id="UP000466345"/>
    </source>
</evidence>
<reference evidence="3 4" key="1">
    <citation type="submission" date="2019-10" db="EMBL/GenBank/DDBJ databases">
        <title>Streptomyces smaragdinus sp. nov. and Streptomyces fabii sp. nov., isolated from the gut of fungus growing-termite Macrotermes natalensis.</title>
        <authorList>
            <person name="Schwitalla J."/>
            <person name="Benndorf R."/>
            <person name="Martin K."/>
            <person name="De Beer W."/>
            <person name="Kaster A.-K."/>
            <person name="Vollmers J."/>
            <person name="Poulsen M."/>
            <person name="Beemelmanns C."/>
        </authorList>
    </citation>
    <scope>NUCLEOTIDE SEQUENCE [LARGE SCALE GENOMIC DNA]</scope>
    <source>
        <strain evidence="3 4">RB5</strain>
    </source>
</reference>
<keyword evidence="2" id="KW-0472">Membrane</keyword>
<name>A0A7K0CIM5_9ACTN</name>
<dbReference type="EMBL" id="WEGJ01000012">
    <property type="protein sequence ID" value="MQY13340.1"/>
    <property type="molecule type" value="Genomic_DNA"/>
</dbReference>
<keyword evidence="2" id="KW-0812">Transmembrane</keyword>